<accession>R0L2V5</accession>
<evidence type="ECO:0000256" key="1">
    <source>
        <dbReference type="SAM" id="MobiDB-lite"/>
    </source>
</evidence>
<feature type="region of interest" description="Disordered" evidence="1">
    <location>
        <begin position="106"/>
        <end position="138"/>
    </location>
</feature>
<gene>
    <name evidence="2" type="ORF">Anapl_02829</name>
</gene>
<reference evidence="3" key="1">
    <citation type="journal article" date="2013" name="Nat. Genet.">
        <title>The duck genome and transcriptome provide insight into an avian influenza virus reservoir species.</title>
        <authorList>
            <person name="Huang Y."/>
            <person name="Li Y."/>
            <person name="Burt D.W."/>
            <person name="Chen H."/>
            <person name="Zhang Y."/>
            <person name="Qian W."/>
            <person name="Kim H."/>
            <person name="Gan S."/>
            <person name="Zhao Y."/>
            <person name="Li J."/>
            <person name="Yi K."/>
            <person name="Feng H."/>
            <person name="Zhu P."/>
            <person name="Li B."/>
            <person name="Liu Q."/>
            <person name="Fairley S."/>
            <person name="Magor K.E."/>
            <person name="Du Z."/>
            <person name="Hu X."/>
            <person name="Goodman L."/>
            <person name="Tafer H."/>
            <person name="Vignal A."/>
            <person name="Lee T."/>
            <person name="Kim K.W."/>
            <person name="Sheng Z."/>
            <person name="An Y."/>
            <person name="Searle S."/>
            <person name="Herrero J."/>
            <person name="Groenen M.A."/>
            <person name="Crooijmans R.P."/>
            <person name="Faraut T."/>
            <person name="Cai Q."/>
            <person name="Webster R.G."/>
            <person name="Aldridge J.R."/>
            <person name="Warren W.C."/>
            <person name="Bartschat S."/>
            <person name="Kehr S."/>
            <person name="Marz M."/>
            <person name="Stadler P.F."/>
            <person name="Smith J."/>
            <person name="Kraus R.H."/>
            <person name="Zhao Y."/>
            <person name="Ren L."/>
            <person name="Fei J."/>
            <person name="Morisson M."/>
            <person name="Kaiser P."/>
            <person name="Griffin D.K."/>
            <person name="Rao M."/>
            <person name="Pitel F."/>
            <person name="Wang J."/>
            <person name="Li N."/>
        </authorList>
    </citation>
    <scope>NUCLEOTIDE SEQUENCE [LARGE SCALE GENOMIC DNA]</scope>
</reference>
<keyword evidence="3" id="KW-1185">Reference proteome</keyword>
<proteinExistence type="predicted"/>
<dbReference type="AlphaFoldDB" id="R0L2V5"/>
<dbReference type="EMBL" id="KB743260">
    <property type="protein sequence ID" value="EOA99868.1"/>
    <property type="molecule type" value="Genomic_DNA"/>
</dbReference>
<feature type="compositionally biased region" description="Low complexity" evidence="1">
    <location>
        <begin position="118"/>
        <end position="138"/>
    </location>
</feature>
<dbReference type="Proteomes" id="UP000296049">
    <property type="component" value="Unassembled WGS sequence"/>
</dbReference>
<name>R0L2V5_ANAPL</name>
<protein>
    <submittedName>
        <fullName evidence="2">Uncharacterized protein</fullName>
    </submittedName>
</protein>
<sequence length="246" mass="26603">MAASKGRTRKARDKPRSRACVDTAYIVFSRPPPALPGKDFKTQQQKCGNQREFASSCELPVPEHTSPTALSQLGGSSSSLPYRAPHTQHRYRVFLDVRGYSEADGTPCKLRTGRERSSPQLSLDFSQSSSCSRGASQGNLTANADKPRSLLGCDCFHFLHIPPAALLDAKRKGFSNLVPSSLKLILIPVQNAGFILLLLSDSRPPVCATGIGTASVPPLYGHIHDTSRWEPTVSPTYGPLTKSSTL</sequence>
<evidence type="ECO:0000313" key="3">
    <source>
        <dbReference type="Proteomes" id="UP000296049"/>
    </source>
</evidence>
<organism evidence="2 3">
    <name type="scientific">Anas platyrhynchos</name>
    <name type="common">Mallard</name>
    <name type="synonym">Anas boschas</name>
    <dbReference type="NCBI Taxonomy" id="8839"/>
    <lineage>
        <taxon>Eukaryota</taxon>
        <taxon>Metazoa</taxon>
        <taxon>Chordata</taxon>
        <taxon>Craniata</taxon>
        <taxon>Vertebrata</taxon>
        <taxon>Euteleostomi</taxon>
        <taxon>Archelosauria</taxon>
        <taxon>Archosauria</taxon>
        <taxon>Dinosauria</taxon>
        <taxon>Saurischia</taxon>
        <taxon>Theropoda</taxon>
        <taxon>Coelurosauria</taxon>
        <taxon>Aves</taxon>
        <taxon>Neognathae</taxon>
        <taxon>Galloanserae</taxon>
        <taxon>Anseriformes</taxon>
        <taxon>Anatidae</taxon>
        <taxon>Anatinae</taxon>
        <taxon>Anas</taxon>
    </lineage>
</organism>
<evidence type="ECO:0000313" key="2">
    <source>
        <dbReference type="EMBL" id="EOA99868.1"/>
    </source>
</evidence>
<feature type="compositionally biased region" description="Low complexity" evidence="1">
    <location>
        <begin position="70"/>
        <end position="80"/>
    </location>
</feature>
<feature type="region of interest" description="Disordered" evidence="1">
    <location>
        <begin position="58"/>
        <end position="83"/>
    </location>
</feature>